<reference evidence="8" key="1">
    <citation type="submission" date="2020-08" db="EMBL/GenBank/DDBJ databases">
        <title>Genome public.</title>
        <authorList>
            <person name="Liu C."/>
            <person name="Sun Q."/>
        </authorList>
    </citation>
    <scope>NUCLEOTIDE SEQUENCE</scope>
    <source>
        <strain evidence="8">N12</strain>
    </source>
</reference>
<dbReference type="SUPFAM" id="SSF52121">
    <property type="entry name" value="Lumazine synthase"/>
    <property type="match status" value="1"/>
</dbReference>
<evidence type="ECO:0000256" key="5">
    <source>
        <dbReference type="ARBA" id="ARBA00022679"/>
    </source>
</evidence>
<protein>
    <recommendedName>
        <fullName evidence="3 7">6,7-dimethyl-8-ribityllumazine synthase</fullName>
        <shortName evidence="7">DMRL synthase</shortName>
        <shortName evidence="7">LS</shortName>
        <shortName evidence="7">Lumazine synthase</shortName>
        <ecNumber evidence="3 7">2.5.1.78</ecNumber>
    </recommendedName>
</protein>
<dbReference type="Pfam" id="PF00885">
    <property type="entry name" value="DMRL_synthase"/>
    <property type="match status" value="1"/>
</dbReference>
<comment type="similarity">
    <text evidence="2 7">Belongs to the DMRL synthase family.</text>
</comment>
<accession>A0A926F2R6</accession>
<evidence type="ECO:0000256" key="3">
    <source>
        <dbReference type="ARBA" id="ARBA00012664"/>
    </source>
</evidence>
<keyword evidence="4 7" id="KW-0686">Riboflavin biosynthesis</keyword>
<sequence>MATAYHNLSDYDFTSVPNAEEMKFGIVVSEWNDKITGALLDGAVNTLKKHGAKEENILVKHVPGSFELTFGANQMMENCDVDAIIIIGCVIKGDTPHFDYVCMGVTQGAAQLNATGDIPVIYGLITTNTMEQAEDRAGGKLGNKGDECAITAIKMIDFVWSLNK</sequence>
<evidence type="ECO:0000256" key="6">
    <source>
        <dbReference type="ARBA" id="ARBA00048785"/>
    </source>
</evidence>
<feature type="binding site" evidence="7">
    <location>
        <begin position="65"/>
        <end position="67"/>
    </location>
    <ligand>
        <name>5-amino-6-(D-ribitylamino)uracil</name>
        <dbReference type="ChEBI" id="CHEBI:15934"/>
    </ligand>
</feature>
<feature type="binding site" evidence="7">
    <location>
        <begin position="89"/>
        <end position="91"/>
    </location>
    <ligand>
        <name>5-amino-6-(D-ribitylamino)uracil</name>
        <dbReference type="ChEBI" id="CHEBI:15934"/>
    </ligand>
</feature>
<comment type="catalytic activity">
    <reaction evidence="6 7">
        <text>(2S)-2-hydroxy-3-oxobutyl phosphate + 5-amino-6-(D-ribitylamino)uracil = 6,7-dimethyl-8-(1-D-ribityl)lumazine + phosphate + 2 H2O + H(+)</text>
        <dbReference type="Rhea" id="RHEA:26152"/>
        <dbReference type="ChEBI" id="CHEBI:15377"/>
        <dbReference type="ChEBI" id="CHEBI:15378"/>
        <dbReference type="ChEBI" id="CHEBI:15934"/>
        <dbReference type="ChEBI" id="CHEBI:43474"/>
        <dbReference type="ChEBI" id="CHEBI:58201"/>
        <dbReference type="ChEBI" id="CHEBI:58830"/>
        <dbReference type="EC" id="2.5.1.78"/>
    </reaction>
</comment>
<dbReference type="NCBIfam" id="TIGR00114">
    <property type="entry name" value="lumazine-synth"/>
    <property type="match status" value="1"/>
</dbReference>
<name>A0A926F2R6_9BACT</name>
<evidence type="ECO:0000256" key="1">
    <source>
        <dbReference type="ARBA" id="ARBA00004917"/>
    </source>
</evidence>
<dbReference type="CDD" id="cd09209">
    <property type="entry name" value="Lumazine_synthase-I"/>
    <property type="match status" value="1"/>
</dbReference>
<organism evidence="8 9">
    <name type="scientific">Jilunia laotingensis</name>
    <dbReference type="NCBI Taxonomy" id="2763675"/>
    <lineage>
        <taxon>Bacteria</taxon>
        <taxon>Pseudomonadati</taxon>
        <taxon>Bacteroidota</taxon>
        <taxon>Bacteroidia</taxon>
        <taxon>Bacteroidales</taxon>
        <taxon>Bacteroidaceae</taxon>
        <taxon>Jilunia</taxon>
    </lineage>
</organism>
<comment type="pathway">
    <text evidence="1 7">Cofactor biosynthesis; riboflavin biosynthesis; riboflavin from 2-hydroxy-3-oxobutyl phosphate and 5-amino-6-(D-ribitylamino)uracil: step 1/2.</text>
</comment>
<proteinExistence type="inferred from homology"/>
<evidence type="ECO:0000256" key="7">
    <source>
        <dbReference type="HAMAP-Rule" id="MF_00178"/>
    </source>
</evidence>
<feature type="binding site" evidence="7">
    <location>
        <position position="31"/>
    </location>
    <ligand>
        <name>5-amino-6-(D-ribitylamino)uracil</name>
        <dbReference type="ChEBI" id="CHEBI:15934"/>
    </ligand>
</feature>
<dbReference type="EMBL" id="JACRTF010000001">
    <property type="protein sequence ID" value="MBC8591947.1"/>
    <property type="molecule type" value="Genomic_DNA"/>
</dbReference>
<comment type="function">
    <text evidence="7">Catalyzes the formation of 6,7-dimethyl-8-ribityllumazine by condensation of 5-amino-6-(D-ribitylamino)uracil with 3,4-dihydroxy-2-butanone 4-phosphate. This is the penultimate step in the biosynthesis of riboflavin.</text>
</comment>
<dbReference type="EC" id="2.5.1.78" evidence="3 7"/>
<dbReference type="InterPro" id="IPR002180">
    <property type="entry name" value="LS/RS"/>
</dbReference>
<keyword evidence="9" id="KW-1185">Reference proteome</keyword>
<dbReference type="AlphaFoldDB" id="A0A926F2R6"/>
<comment type="caution">
    <text evidence="8">The sequence shown here is derived from an EMBL/GenBank/DDBJ whole genome shotgun (WGS) entry which is preliminary data.</text>
</comment>
<dbReference type="PANTHER" id="PTHR21058:SF0">
    <property type="entry name" value="6,7-DIMETHYL-8-RIBITYLLUMAZINE SYNTHASE"/>
    <property type="match status" value="1"/>
</dbReference>
<dbReference type="Proteomes" id="UP000651085">
    <property type="component" value="Unassembled WGS sequence"/>
</dbReference>
<dbReference type="GO" id="GO:0009231">
    <property type="term" value="P:riboflavin biosynthetic process"/>
    <property type="evidence" value="ECO:0007669"/>
    <property type="project" value="UniProtKB-UniRule"/>
</dbReference>
<dbReference type="GO" id="GO:0005829">
    <property type="term" value="C:cytosol"/>
    <property type="evidence" value="ECO:0007669"/>
    <property type="project" value="TreeGrafter"/>
</dbReference>
<keyword evidence="5 7" id="KW-0808">Transferase</keyword>
<dbReference type="RefSeq" id="WP_262433164.1">
    <property type="nucleotide sequence ID" value="NZ_JACRTF010000001.1"/>
</dbReference>
<feature type="active site" description="Proton donor" evidence="7">
    <location>
        <position position="97"/>
    </location>
</feature>
<dbReference type="GO" id="GO:0009349">
    <property type="term" value="C:riboflavin synthase complex"/>
    <property type="evidence" value="ECO:0007669"/>
    <property type="project" value="UniProtKB-UniRule"/>
</dbReference>
<dbReference type="PANTHER" id="PTHR21058">
    <property type="entry name" value="6,7-DIMETHYL-8-RIBITYLLUMAZINE SYNTHASE DMRL SYNTHASE LUMAZINE SYNTHASE"/>
    <property type="match status" value="1"/>
</dbReference>
<feature type="binding site" evidence="7">
    <location>
        <position position="122"/>
    </location>
    <ligand>
        <name>5-amino-6-(D-ribitylamino)uracil</name>
        <dbReference type="ChEBI" id="CHEBI:15934"/>
    </ligand>
</feature>
<dbReference type="InterPro" id="IPR036467">
    <property type="entry name" value="LS/RS_sf"/>
</dbReference>
<dbReference type="GO" id="GO:0000906">
    <property type="term" value="F:6,7-dimethyl-8-ribityllumazine synthase activity"/>
    <property type="evidence" value="ECO:0007669"/>
    <property type="project" value="UniProtKB-UniRule"/>
</dbReference>
<evidence type="ECO:0000313" key="9">
    <source>
        <dbReference type="Proteomes" id="UP000651085"/>
    </source>
</evidence>
<dbReference type="Gene3D" id="3.40.50.960">
    <property type="entry name" value="Lumazine/riboflavin synthase"/>
    <property type="match status" value="1"/>
</dbReference>
<evidence type="ECO:0000256" key="2">
    <source>
        <dbReference type="ARBA" id="ARBA00007424"/>
    </source>
</evidence>
<evidence type="ECO:0000256" key="4">
    <source>
        <dbReference type="ARBA" id="ARBA00022619"/>
    </source>
</evidence>
<dbReference type="InterPro" id="IPR034964">
    <property type="entry name" value="LS"/>
</dbReference>
<gene>
    <name evidence="7" type="primary">ribH</name>
    <name evidence="8" type="ORF">H8744_01555</name>
</gene>
<feature type="binding site" evidence="7">
    <location>
        <position position="136"/>
    </location>
    <ligand>
        <name>(2S)-2-hydroxy-3-oxobutyl phosphate</name>
        <dbReference type="ChEBI" id="CHEBI:58830"/>
    </ligand>
</feature>
<feature type="binding site" evidence="7">
    <location>
        <begin position="94"/>
        <end position="95"/>
    </location>
    <ligand>
        <name>(2S)-2-hydroxy-3-oxobutyl phosphate</name>
        <dbReference type="ChEBI" id="CHEBI:58830"/>
    </ligand>
</feature>
<evidence type="ECO:0000313" key="8">
    <source>
        <dbReference type="EMBL" id="MBC8591947.1"/>
    </source>
</evidence>
<dbReference type="HAMAP" id="MF_00178">
    <property type="entry name" value="Lumazine_synth"/>
    <property type="match status" value="1"/>
</dbReference>